<comment type="caution">
    <text evidence="1">The sequence shown here is derived from an EMBL/GenBank/DDBJ whole genome shotgun (WGS) entry which is preliminary data.</text>
</comment>
<protein>
    <submittedName>
        <fullName evidence="1">Uncharacterized protein</fullName>
    </submittedName>
</protein>
<sequence>MTIEPTQLRQGKAFHKKIQADWLITAEGRILIEKAITKPTGRKGRIDIFVDDDGDKLVAVAEVKDSDWDKMTEKAVSRNVRRQVKQIWDYIDSQLAKEKEVSPGIIFPHHPKDKARMKQIEDMFEQEGIPVVWQDETIEERKARSET</sequence>
<dbReference type="AlphaFoldDB" id="X1N6U5"/>
<gene>
    <name evidence="1" type="ORF">S06H3_13410</name>
</gene>
<evidence type="ECO:0000313" key="1">
    <source>
        <dbReference type="EMBL" id="GAI14359.1"/>
    </source>
</evidence>
<reference evidence="1" key="1">
    <citation type="journal article" date="2014" name="Front. Microbiol.">
        <title>High frequency of phylogenetically diverse reductive dehalogenase-homologous genes in deep subseafloor sedimentary metagenomes.</title>
        <authorList>
            <person name="Kawai M."/>
            <person name="Futagami T."/>
            <person name="Toyoda A."/>
            <person name="Takaki Y."/>
            <person name="Nishi S."/>
            <person name="Hori S."/>
            <person name="Arai W."/>
            <person name="Tsubouchi T."/>
            <person name="Morono Y."/>
            <person name="Uchiyama I."/>
            <person name="Ito T."/>
            <person name="Fujiyama A."/>
            <person name="Inagaki F."/>
            <person name="Takami H."/>
        </authorList>
    </citation>
    <scope>NUCLEOTIDE SEQUENCE</scope>
    <source>
        <strain evidence="1">Expedition CK06-06</strain>
    </source>
</reference>
<accession>X1N6U5</accession>
<proteinExistence type="predicted"/>
<organism evidence="1">
    <name type="scientific">marine sediment metagenome</name>
    <dbReference type="NCBI Taxonomy" id="412755"/>
    <lineage>
        <taxon>unclassified sequences</taxon>
        <taxon>metagenomes</taxon>
        <taxon>ecological metagenomes</taxon>
    </lineage>
</organism>
<dbReference type="EMBL" id="BARV01006546">
    <property type="protein sequence ID" value="GAI14359.1"/>
    <property type="molecule type" value="Genomic_DNA"/>
</dbReference>
<name>X1N6U5_9ZZZZ</name>